<protein>
    <recommendedName>
        <fullName evidence="6">Transmembrane alanine and glycine rich protein</fullName>
    </recommendedName>
</protein>
<feature type="compositionally biased region" description="Basic and acidic residues" evidence="1">
    <location>
        <begin position="463"/>
        <end position="503"/>
    </location>
</feature>
<feature type="transmembrane region" description="Helical" evidence="2">
    <location>
        <begin position="423"/>
        <end position="442"/>
    </location>
</feature>
<name>A0ABM9MF64_9MYCO</name>
<dbReference type="InterPro" id="IPR013207">
    <property type="entry name" value="LGFP"/>
</dbReference>
<sequence>MTRQRMAFGFISRAVLGLALAAATAVLYAPLAAASPESDASNAINAAWEAAGGEASQLGPREGEVYPAGEGFGQNFAGGAIFFSPATGARVMHGAILEKYRTLGGPAESDLGFPKIDEGPGRVSPESRNSTFNAGDNPVIFWTPETGAWVVRGAINAAWDQLGGSSGVLGVPIEDEAYNGDVVAQRFTGGQLSFDTRTRVFTTEPPELAGQLANLQIPSDPASAIAAAWRANGGANGPLGARAGGPYPIGAGGTGQDFAGGKVFYTPETGAFAVTGDILTKYEAAGGPAGDFGFPIGSEADGGVPDSRVQAFSAPDNPVIFWTKDHGAVIVGGAMKAAWDELGGATGALGVPTGDQNTEGTTITQPFSGGELSWDSANNTFSSDPAGLAEPLAGLEVPNAPVPSAPAEPPAPAEDDGFTWQNWWLWWIIPLALLLFGSLYAWMAMTRRRAARADDDFDEDADDARYDGRYGEGYDEEPRSHRDEERRTDLLDEHDDFRPEPHRWSARSDFAEVEDDDDYDDGGYEGGYQQGGYLEPPVWSAREPAAPVTTRFGDLGDDGLFTHRGAPESPDEEDPDAVDTAPTRVVGSAEDDRGAEPSGGRHAASGGEQRRSWDPPEDDDYLPGPGSLFAPVYGAAPPPAPEYSDDVRFGGRAGDAPDQHQPAEQPDRDEPVDAAPPAIHLPLDDPHRAPDGYPIKGSMRTSRYHVPGTPGYDETVAEIWFASAELAEANGFTRAD</sequence>
<feature type="chain" id="PRO_5047040815" description="Transmembrane alanine and glycine rich protein" evidence="3">
    <location>
        <begin position="35"/>
        <end position="736"/>
    </location>
</feature>
<feature type="region of interest" description="Disordered" evidence="1">
    <location>
        <begin position="111"/>
        <end position="130"/>
    </location>
</feature>
<feature type="region of interest" description="Disordered" evidence="1">
    <location>
        <begin position="451"/>
        <end position="703"/>
    </location>
</feature>
<organism evidence="4 5">
    <name type="scientific">[Mycobacterium] wendilense</name>
    <dbReference type="NCBI Taxonomy" id="3064284"/>
    <lineage>
        <taxon>Bacteria</taxon>
        <taxon>Bacillati</taxon>
        <taxon>Actinomycetota</taxon>
        <taxon>Actinomycetes</taxon>
        <taxon>Mycobacteriales</taxon>
        <taxon>Mycobacteriaceae</taxon>
        <taxon>Mycolicibacter</taxon>
    </lineage>
</organism>
<evidence type="ECO:0000256" key="3">
    <source>
        <dbReference type="SAM" id="SignalP"/>
    </source>
</evidence>
<dbReference type="Pfam" id="PF08310">
    <property type="entry name" value="LGFP"/>
    <property type="match status" value="4"/>
</dbReference>
<keyword evidence="2" id="KW-0472">Membrane</keyword>
<accession>A0ABM9MF64</accession>
<evidence type="ECO:0000313" key="5">
    <source>
        <dbReference type="Proteomes" id="UP001190466"/>
    </source>
</evidence>
<keyword evidence="2" id="KW-0812">Transmembrane</keyword>
<dbReference type="RefSeq" id="WP_316510183.1">
    <property type="nucleotide sequence ID" value="NZ_OY726395.1"/>
</dbReference>
<evidence type="ECO:0008006" key="6">
    <source>
        <dbReference type="Google" id="ProtNLM"/>
    </source>
</evidence>
<evidence type="ECO:0000256" key="1">
    <source>
        <dbReference type="SAM" id="MobiDB-lite"/>
    </source>
</evidence>
<feature type="compositionally biased region" description="Acidic residues" evidence="1">
    <location>
        <begin position="511"/>
        <end position="523"/>
    </location>
</feature>
<keyword evidence="3" id="KW-0732">Signal</keyword>
<keyword evidence="5" id="KW-1185">Reference proteome</keyword>
<dbReference type="EMBL" id="OY726395">
    <property type="protein sequence ID" value="CAJ1583721.1"/>
    <property type="molecule type" value="Genomic_DNA"/>
</dbReference>
<feature type="signal peptide" evidence="3">
    <location>
        <begin position="1"/>
        <end position="34"/>
    </location>
</feature>
<evidence type="ECO:0000313" key="4">
    <source>
        <dbReference type="EMBL" id="CAJ1583721.1"/>
    </source>
</evidence>
<proteinExistence type="predicted"/>
<keyword evidence="2" id="KW-1133">Transmembrane helix</keyword>
<gene>
    <name evidence="4" type="ORF">MU0050_002778</name>
</gene>
<reference evidence="4 5" key="1">
    <citation type="submission" date="2023-08" db="EMBL/GenBank/DDBJ databases">
        <authorList>
            <person name="Folkvardsen B D."/>
            <person name="Norman A."/>
        </authorList>
    </citation>
    <scope>NUCLEOTIDE SEQUENCE [LARGE SCALE GENOMIC DNA]</scope>
    <source>
        <strain evidence="4 5">Mu0050</strain>
    </source>
</reference>
<dbReference type="Proteomes" id="UP001190466">
    <property type="component" value="Chromosome"/>
</dbReference>
<evidence type="ECO:0000256" key="2">
    <source>
        <dbReference type="SAM" id="Phobius"/>
    </source>
</evidence>